<dbReference type="Pfam" id="PF01284">
    <property type="entry name" value="MARVEL"/>
    <property type="match status" value="1"/>
</dbReference>
<dbReference type="OrthoDB" id="10028364at2759"/>
<name>A0A813PPP9_9BILA</name>
<evidence type="ECO:0000313" key="7">
    <source>
        <dbReference type="EMBL" id="CAF0753585.1"/>
    </source>
</evidence>
<keyword evidence="3 5" id="KW-1133">Transmembrane helix</keyword>
<evidence type="ECO:0000313" key="8">
    <source>
        <dbReference type="EMBL" id="CAF1531924.1"/>
    </source>
</evidence>
<evidence type="ECO:0000313" key="10">
    <source>
        <dbReference type="EMBL" id="CAF4319159.1"/>
    </source>
</evidence>
<feature type="domain" description="MARVEL" evidence="6">
    <location>
        <begin position="22"/>
        <end position="111"/>
    </location>
</feature>
<reference evidence="7" key="1">
    <citation type="submission" date="2021-02" db="EMBL/GenBank/DDBJ databases">
        <authorList>
            <person name="Nowell W R."/>
        </authorList>
    </citation>
    <scope>NUCLEOTIDE SEQUENCE</scope>
</reference>
<dbReference type="Proteomes" id="UP000677228">
    <property type="component" value="Unassembled WGS sequence"/>
</dbReference>
<comment type="subcellular location">
    <subcellularLocation>
        <location evidence="1">Membrane</location>
        <topology evidence="1">Multi-pass membrane protein</topology>
    </subcellularLocation>
</comment>
<dbReference type="EMBL" id="CAJOBC010000084">
    <property type="protein sequence ID" value="CAF3533595.1"/>
    <property type="molecule type" value="Genomic_DNA"/>
</dbReference>
<keyword evidence="11" id="KW-1185">Reference proteome</keyword>
<feature type="transmembrane region" description="Helical" evidence="5">
    <location>
        <begin position="95"/>
        <end position="112"/>
    </location>
</feature>
<accession>A0A813PPP9</accession>
<dbReference type="EMBL" id="CAJOBA010059860">
    <property type="protein sequence ID" value="CAF4319159.1"/>
    <property type="molecule type" value="Genomic_DNA"/>
</dbReference>
<dbReference type="EMBL" id="CAJNOK010037608">
    <property type="protein sequence ID" value="CAF1531924.1"/>
    <property type="molecule type" value="Genomic_DNA"/>
</dbReference>
<evidence type="ECO:0000256" key="3">
    <source>
        <dbReference type="ARBA" id="ARBA00022989"/>
    </source>
</evidence>
<dbReference type="Proteomes" id="UP000663829">
    <property type="component" value="Unassembled WGS sequence"/>
</dbReference>
<sequence length="140" mass="15093">MSSANYHESPPAPQGISCRPVYVTTLAGVLKFFEIFCDILALILAGAAPVYDEVVGHRGFFIFVAAVALIISFILLIACILNVNNVRWPAKYSGVYGAATFFGFAAFATYLFDGINRFRLSRSGGNTDGNPPQAGRQGTY</sequence>
<evidence type="ECO:0000256" key="1">
    <source>
        <dbReference type="ARBA" id="ARBA00004141"/>
    </source>
</evidence>
<feature type="transmembrane region" description="Helical" evidence="5">
    <location>
        <begin position="29"/>
        <end position="48"/>
    </location>
</feature>
<dbReference type="GO" id="GO:0016020">
    <property type="term" value="C:membrane"/>
    <property type="evidence" value="ECO:0007669"/>
    <property type="project" value="UniProtKB-SubCell"/>
</dbReference>
<evidence type="ECO:0000313" key="11">
    <source>
        <dbReference type="Proteomes" id="UP000663829"/>
    </source>
</evidence>
<keyword evidence="4 5" id="KW-0472">Membrane</keyword>
<feature type="transmembrane region" description="Helical" evidence="5">
    <location>
        <begin position="60"/>
        <end position="83"/>
    </location>
</feature>
<proteinExistence type="predicted"/>
<dbReference type="AlphaFoldDB" id="A0A813PPP9"/>
<evidence type="ECO:0000256" key="2">
    <source>
        <dbReference type="ARBA" id="ARBA00022692"/>
    </source>
</evidence>
<evidence type="ECO:0000313" key="9">
    <source>
        <dbReference type="EMBL" id="CAF3533595.1"/>
    </source>
</evidence>
<dbReference type="InterPro" id="IPR008253">
    <property type="entry name" value="Marvel"/>
</dbReference>
<dbReference type="EMBL" id="CAJNOQ010000084">
    <property type="protein sequence ID" value="CAF0753585.1"/>
    <property type="molecule type" value="Genomic_DNA"/>
</dbReference>
<evidence type="ECO:0000256" key="4">
    <source>
        <dbReference type="ARBA" id="ARBA00023136"/>
    </source>
</evidence>
<keyword evidence="2 5" id="KW-0812">Transmembrane</keyword>
<gene>
    <name evidence="7" type="ORF">GPM918_LOCUS981</name>
    <name evidence="8" type="ORF">OVA965_LOCUS38301</name>
    <name evidence="9" type="ORF">SRO942_LOCUS981</name>
    <name evidence="10" type="ORF">TMI583_LOCUS39479</name>
</gene>
<evidence type="ECO:0000256" key="5">
    <source>
        <dbReference type="SAM" id="Phobius"/>
    </source>
</evidence>
<evidence type="ECO:0000259" key="6">
    <source>
        <dbReference type="Pfam" id="PF01284"/>
    </source>
</evidence>
<protein>
    <recommendedName>
        <fullName evidence="6">MARVEL domain-containing protein</fullName>
    </recommendedName>
</protein>
<dbReference type="Proteomes" id="UP000682733">
    <property type="component" value="Unassembled WGS sequence"/>
</dbReference>
<dbReference type="Proteomes" id="UP000681722">
    <property type="component" value="Unassembled WGS sequence"/>
</dbReference>
<organism evidence="7 11">
    <name type="scientific">Didymodactylos carnosus</name>
    <dbReference type="NCBI Taxonomy" id="1234261"/>
    <lineage>
        <taxon>Eukaryota</taxon>
        <taxon>Metazoa</taxon>
        <taxon>Spiralia</taxon>
        <taxon>Gnathifera</taxon>
        <taxon>Rotifera</taxon>
        <taxon>Eurotatoria</taxon>
        <taxon>Bdelloidea</taxon>
        <taxon>Philodinida</taxon>
        <taxon>Philodinidae</taxon>
        <taxon>Didymodactylos</taxon>
    </lineage>
</organism>
<comment type="caution">
    <text evidence="7">The sequence shown here is derived from an EMBL/GenBank/DDBJ whole genome shotgun (WGS) entry which is preliminary data.</text>
</comment>